<accession>A0A975W678</accession>
<feature type="binding site" evidence="7">
    <location>
        <position position="114"/>
    </location>
    <ligand>
        <name>Zn(2+)</name>
        <dbReference type="ChEBI" id="CHEBI:29105"/>
    </ligand>
</feature>
<evidence type="ECO:0000256" key="2">
    <source>
        <dbReference type="ARBA" id="ARBA00022491"/>
    </source>
</evidence>
<dbReference type="SUPFAM" id="SSF46785">
    <property type="entry name" value="Winged helix' DNA-binding domain"/>
    <property type="match status" value="1"/>
</dbReference>
<dbReference type="GO" id="GO:0008270">
    <property type="term" value="F:zinc ion binding"/>
    <property type="evidence" value="ECO:0007669"/>
    <property type="project" value="TreeGrafter"/>
</dbReference>
<evidence type="ECO:0000256" key="3">
    <source>
        <dbReference type="ARBA" id="ARBA00022833"/>
    </source>
</evidence>
<dbReference type="GO" id="GO:0005829">
    <property type="term" value="C:cytosol"/>
    <property type="evidence" value="ECO:0007669"/>
    <property type="project" value="TreeGrafter"/>
</dbReference>
<protein>
    <submittedName>
        <fullName evidence="8">Fur family transcriptional regulator, zinc uptake regulator</fullName>
    </submittedName>
</protein>
<keyword evidence="9" id="KW-1185">Reference proteome</keyword>
<keyword evidence="7" id="KW-0479">Metal-binding</keyword>
<dbReference type="GeneID" id="80816488"/>
<evidence type="ECO:0000256" key="4">
    <source>
        <dbReference type="ARBA" id="ARBA00023015"/>
    </source>
</evidence>
<dbReference type="InterPro" id="IPR043135">
    <property type="entry name" value="Fur_C"/>
</dbReference>
<evidence type="ECO:0000313" key="8">
    <source>
        <dbReference type="EMBL" id="SEI55656.1"/>
    </source>
</evidence>
<dbReference type="Gene3D" id="1.10.10.10">
    <property type="entry name" value="Winged helix-like DNA-binding domain superfamily/Winged helix DNA-binding domain"/>
    <property type="match status" value="1"/>
</dbReference>
<keyword evidence="3 7" id="KW-0862">Zinc</keyword>
<evidence type="ECO:0000256" key="1">
    <source>
        <dbReference type="ARBA" id="ARBA00007957"/>
    </source>
</evidence>
<feature type="binding site" evidence="7">
    <location>
        <position position="154"/>
    </location>
    <ligand>
        <name>Zn(2+)</name>
        <dbReference type="ChEBI" id="CHEBI:29105"/>
    </ligand>
</feature>
<keyword evidence="2" id="KW-0678">Repressor</keyword>
<evidence type="ECO:0000256" key="6">
    <source>
        <dbReference type="ARBA" id="ARBA00023163"/>
    </source>
</evidence>
<evidence type="ECO:0000256" key="5">
    <source>
        <dbReference type="ARBA" id="ARBA00023125"/>
    </source>
</evidence>
<comment type="caution">
    <text evidence="8">The sequence shown here is derived from an EMBL/GenBank/DDBJ whole genome shotgun (WGS) entry which is preliminary data.</text>
</comment>
<dbReference type="PANTHER" id="PTHR33202">
    <property type="entry name" value="ZINC UPTAKE REGULATION PROTEIN"/>
    <property type="match status" value="1"/>
</dbReference>
<dbReference type="Proteomes" id="UP000182932">
    <property type="component" value="Unassembled WGS sequence"/>
</dbReference>
<organism evidence="8 9">
    <name type="scientific">Marinovum algicola</name>
    <dbReference type="NCBI Taxonomy" id="42444"/>
    <lineage>
        <taxon>Bacteria</taxon>
        <taxon>Pseudomonadati</taxon>
        <taxon>Pseudomonadota</taxon>
        <taxon>Alphaproteobacteria</taxon>
        <taxon>Rhodobacterales</taxon>
        <taxon>Roseobacteraceae</taxon>
        <taxon>Marinovum</taxon>
    </lineage>
</organism>
<evidence type="ECO:0000256" key="7">
    <source>
        <dbReference type="PIRSR" id="PIRSR602481-1"/>
    </source>
</evidence>
<dbReference type="GO" id="GO:0003700">
    <property type="term" value="F:DNA-binding transcription factor activity"/>
    <property type="evidence" value="ECO:0007669"/>
    <property type="project" value="InterPro"/>
</dbReference>
<keyword evidence="5" id="KW-0238">DNA-binding</keyword>
<dbReference type="PANTHER" id="PTHR33202:SF6">
    <property type="entry name" value="ZINC UPTAKE REGULATION PROTEIN"/>
    <property type="match status" value="1"/>
</dbReference>
<dbReference type="InterPro" id="IPR002481">
    <property type="entry name" value="FUR"/>
</dbReference>
<proteinExistence type="inferred from homology"/>
<gene>
    <name evidence="8" type="ORF">SAMN04487940_101213</name>
</gene>
<dbReference type="GO" id="GO:1900376">
    <property type="term" value="P:regulation of secondary metabolite biosynthetic process"/>
    <property type="evidence" value="ECO:0007669"/>
    <property type="project" value="TreeGrafter"/>
</dbReference>
<evidence type="ECO:0000313" key="9">
    <source>
        <dbReference type="Proteomes" id="UP000182932"/>
    </source>
</evidence>
<dbReference type="Gene3D" id="3.30.1490.190">
    <property type="match status" value="1"/>
</dbReference>
<dbReference type="EMBL" id="FNYY01000001">
    <property type="protein sequence ID" value="SEI55656.1"/>
    <property type="molecule type" value="Genomic_DNA"/>
</dbReference>
<dbReference type="GO" id="GO:0000976">
    <property type="term" value="F:transcription cis-regulatory region binding"/>
    <property type="evidence" value="ECO:0007669"/>
    <property type="project" value="TreeGrafter"/>
</dbReference>
<dbReference type="RefSeq" id="WP_048529893.1">
    <property type="nucleotide sequence ID" value="NZ_CATLQZ010000005.1"/>
</dbReference>
<dbReference type="GO" id="GO:0045892">
    <property type="term" value="P:negative regulation of DNA-templated transcription"/>
    <property type="evidence" value="ECO:0007669"/>
    <property type="project" value="TreeGrafter"/>
</dbReference>
<feature type="binding site" evidence="7">
    <location>
        <position position="111"/>
    </location>
    <ligand>
        <name>Zn(2+)</name>
        <dbReference type="ChEBI" id="CHEBI:29105"/>
    </ligand>
</feature>
<name>A0A975W678_9RHOB</name>
<dbReference type="InterPro" id="IPR036390">
    <property type="entry name" value="WH_DNA-bd_sf"/>
</dbReference>
<dbReference type="InterPro" id="IPR036388">
    <property type="entry name" value="WH-like_DNA-bd_sf"/>
</dbReference>
<feature type="binding site" evidence="7">
    <location>
        <position position="151"/>
    </location>
    <ligand>
        <name>Zn(2+)</name>
        <dbReference type="ChEBI" id="CHEBI:29105"/>
    </ligand>
</feature>
<sequence>MDPVGFHQHDHETCKTGGVAAADAYCVARGLQFTPVRRRTLEVLLSEHRAMGAYDLLEVLGAEGFGSQPPVVYRALDFLVKNGFAHKIERLNAFVGCVHPGADHTPAFLICRACDTVAETRARPAMTLLRDLADEAGFAVERAVIEAEGLCPNCREAAPE</sequence>
<comment type="cofactor">
    <cofactor evidence="7">
        <name>Zn(2+)</name>
        <dbReference type="ChEBI" id="CHEBI:29105"/>
    </cofactor>
    <text evidence="7">Binds 1 zinc ion per subunit.</text>
</comment>
<dbReference type="AlphaFoldDB" id="A0A975W678"/>
<reference evidence="8 9" key="1">
    <citation type="submission" date="2016-10" db="EMBL/GenBank/DDBJ databases">
        <authorList>
            <person name="Varghese N."/>
            <person name="Submissions S."/>
        </authorList>
    </citation>
    <scope>NUCLEOTIDE SEQUENCE [LARGE SCALE GENOMIC DNA]</scope>
    <source>
        <strain evidence="8 9">FF3</strain>
    </source>
</reference>
<comment type="similarity">
    <text evidence="1">Belongs to the Fur family.</text>
</comment>
<keyword evidence="6" id="KW-0804">Transcription</keyword>
<keyword evidence="4" id="KW-0805">Transcription regulation</keyword>